<evidence type="ECO:0000256" key="4">
    <source>
        <dbReference type="ARBA" id="ARBA00023110"/>
    </source>
</evidence>
<dbReference type="Pfam" id="PF00254">
    <property type="entry name" value="FKBP_C"/>
    <property type="match status" value="1"/>
</dbReference>
<name>A0A9W8A441_9FUNG</name>
<evidence type="ECO:0000313" key="9">
    <source>
        <dbReference type="EMBL" id="KAJ1918761.1"/>
    </source>
</evidence>
<evidence type="ECO:0000256" key="3">
    <source>
        <dbReference type="ARBA" id="ARBA00022553"/>
    </source>
</evidence>
<dbReference type="InterPro" id="IPR043368">
    <property type="entry name" value="FKBP3"/>
</dbReference>
<protein>
    <recommendedName>
        <fullName evidence="2 6">peptidylprolyl isomerase</fullName>
        <ecNumber evidence="2 6">5.2.1.8</ecNumber>
    </recommendedName>
</protein>
<keyword evidence="10" id="KW-1185">Reference proteome</keyword>
<reference evidence="9" key="1">
    <citation type="submission" date="2022-07" db="EMBL/GenBank/DDBJ databases">
        <title>Phylogenomic reconstructions and comparative analyses of Kickxellomycotina fungi.</title>
        <authorList>
            <person name="Reynolds N.K."/>
            <person name="Stajich J.E."/>
            <person name="Barry K."/>
            <person name="Grigoriev I.V."/>
            <person name="Crous P."/>
            <person name="Smith M.E."/>
        </authorList>
    </citation>
    <scope>NUCLEOTIDE SEQUENCE</scope>
    <source>
        <strain evidence="9">NBRC 100468</strain>
    </source>
</reference>
<dbReference type="Proteomes" id="UP001150538">
    <property type="component" value="Unassembled WGS sequence"/>
</dbReference>
<gene>
    <name evidence="9" type="primary">FKBP3</name>
    <name evidence="9" type="ORF">H4219_002380</name>
</gene>
<dbReference type="OrthoDB" id="1902587at2759"/>
<evidence type="ECO:0000256" key="6">
    <source>
        <dbReference type="PROSITE-ProRule" id="PRU00277"/>
    </source>
</evidence>
<dbReference type="AlphaFoldDB" id="A0A9W8A441"/>
<comment type="caution">
    <text evidence="9">The sequence shown here is derived from an EMBL/GenBank/DDBJ whole genome shotgun (WGS) entry which is preliminary data.</text>
</comment>
<keyword evidence="3" id="KW-0597">Phosphoprotein</keyword>
<feature type="domain" description="PPIase FKBP-type" evidence="8">
    <location>
        <begin position="109"/>
        <end position="199"/>
    </location>
</feature>
<dbReference type="PANTHER" id="PTHR46493:SF1">
    <property type="entry name" value="PEPTIDYL-PROLYL CIS-TRANS ISOMERASE FKBP3"/>
    <property type="match status" value="1"/>
</dbReference>
<accession>A0A9W8A441</accession>
<feature type="compositionally biased region" description="Basic and acidic residues" evidence="7">
    <location>
        <begin position="53"/>
        <end position="70"/>
    </location>
</feature>
<evidence type="ECO:0000259" key="8">
    <source>
        <dbReference type="PROSITE" id="PS50059"/>
    </source>
</evidence>
<comment type="catalytic activity">
    <reaction evidence="1 6">
        <text>[protein]-peptidylproline (omega=180) = [protein]-peptidylproline (omega=0)</text>
        <dbReference type="Rhea" id="RHEA:16237"/>
        <dbReference type="Rhea" id="RHEA-COMP:10747"/>
        <dbReference type="Rhea" id="RHEA-COMP:10748"/>
        <dbReference type="ChEBI" id="CHEBI:83833"/>
        <dbReference type="ChEBI" id="CHEBI:83834"/>
        <dbReference type="EC" id="5.2.1.8"/>
    </reaction>
</comment>
<dbReference type="InterPro" id="IPR001179">
    <property type="entry name" value="PPIase_FKBP_dom"/>
</dbReference>
<dbReference type="EMBL" id="JANBPU010000038">
    <property type="protein sequence ID" value="KAJ1918761.1"/>
    <property type="molecule type" value="Genomic_DNA"/>
</dbReference>
<dbReference type="EC" id="5.2.1.8" evidence="2 6"/>
<dbReference type="Gene3D" id="1.10.720.80">
    <property type="match status" value="1"/>
</dbReference>
<dbReference type="InterPro" id="IPR046357">
    <property type="entry name" value="PPIase_dom_sf"/>
</dbReference>
<dbReference type="SUPFAM" id="SSF54534">
    <property type="entry name" value="FKBP-like"/>
    <property type="match status" value="1"/>
</dbReference>
<evidence type="ECO:0000256" key="1">
    <source>
        <dbReference type="ARBA" id="ARBA00000971"/>
    </source>
</evidence>
<proteinExistence type="predicted"/>
<organism evidence="9 10">
    <name type="scientific">Mycoemilia scoparia</name>
    <dbReference type="NCBI Taxonomy" id="417184"/>
    <lineage>
        <taxon>Eukaryota</taxon>
        <taxon>Fungi</taxon>
        <taxon>Fungi incertae sedis</taxon>
        <taxon>Zoopagomycota</taxon>
        <taxon>Kickxellomycotina</taxon>
        <taxon>Kickxellomycetes</taxon>
        <taxon>Kickxellales</taxon>
        <taxon>Kickxellaceae</taxon>
        <taxon>Mycoemilia</taxon>
    </lineage>
</organism>
<keyword evidence="4 6" id="KW-0697">Rotamase</keyword>
<feature type="region of interest" description="Disordered" evidence="7">
    <location>
        <begin position="53"/>
        <end position="87"/>
    </location>
</feature>
<dbReference type="PROSITE" id="PS50059">
    <property type="entry name" value="FKBP_PPIASE"/>
    <property type="match status" value="1"/>
</dbReference>
<evidence type="ECO:0000256" key="5">
    <source>
        <dbReference type="ARBA" id="ARBA00023235"/>
    </source>
</evidence>
<keyword evidence="5 6" id="KW-0413">Isomerase</keyword>
<dbReference type="InterPro" id="IPR041200">
    <property type="entry name" value="FKBP3_BTHB"/>
</dbReference>
<dbReference type="Gene3D" id="3.10.50.40">
    <property type="match status" value="1"/>
</dbReference>
<dbReference type="PANTHER" id="PTHR46493">
    <property type="entry name" value="PEPTIDYL-PROLYL CIS-TRANS ISOMERASE FKBP3"/>
    <property type="match status" value="1"/>
</dbReference>
<evidence type="ECO:0000313" key="10">
    <source>
        <dbReference type="Proteomes" id="UP001150538"/>
    </source>
</evidence>
<evidence type="ECO:0000256" key="7">
    <source>
        <dbReference type="SAM" id="MobiDB-lite"/>
    </source>
</evidence>
<sequence>MAEIASKWTDAELASDSFLLDKKLNGKTATIAKSAKKPDLIAAYQELFTTKAFRQEGETPADQIKRETAKPAETSDGNSAATEAAQVEEPKYKKVVKKKAEKDLRPTKGDVVAVWYTGKLEDGTVFDTNIKKRGQPLRFKVGTGQVIRGWDEGLLTMGLGEKAVLTIEPEWAYGKKGVPAAGIPPNAKLIFDVELIKID</sequence>
<dbReference type="GO" id="GO:0003755">
    <property type="term" value="F:peptidyl-prolyl cis-trans isomerase activity"/>
    <property type="evidence" value="ECO:0007669"/>
    <property type="project" value="UniProtKB-KW"/>
</dbReference>
<dbReference type="Pfam" id="PF18410">
    <property type="entry name" value="BTHB"/>
    <property type="match status" value="1"/>
</dbReference>
<dbReference type="FunFam" id="3.10.50.40:FF:000006">
    <property type="entry name" value="Peptidyl-prolyl cis-trans isomerase"/>
    <property type="match status" value="1"/>
</dbReference>
<evidence type="ECO:0000256" key="2">
    <source>
        <dbReference type="ARBA" id="ARBA00013194"/>
    </source>
</evidence>